<dbReference type="Proteomes" id="UP000199225">
    <property type="component" value="Unassembled WGS sequence"/>
</dbReference>
<dbReference type="RefSeq" id="WP_093192560.1">
    <property type="nucleotide sequence ID" value="NZ_FNEV01000002.1"/>
</dbReference>
<dbReference type="OrthoDB" id="3176438at2"/>
<feature type="transmembrane region" description="Helical" evidence="6">
    <location>
        <begin position="36"/>
        <end position="56"/>
    </location>
</feature>
<dbReference type="STRING" id="86666.SAMN04490247_0947"/>
<name>A0A1G8RBU3_9BACI</name>
<proteinExistence type="predicted"/>
<keyword evidence="2" id="KW-1003">Cell membrane</keyword>
<evidence type="ECO:0000313" key="7">
    <source>
        <dbReference type="EMBL" id="SDJ14524.1"/>
    </source>
</evidence>
<dbReference type="InterPro" id="IPR005538">
    <property type="entry name" value="LrgA/CidA"/>
</dbReference>
<dbReference type="Pfam" id="PF03788">
    <property type="entry name" value="LrgA"/>
    <property type="match status" value="1"/>
</dbReference>
<feature type="transmembrane region" description="Helical" evidence="6">
    <location>
        <begin position="63"/>
        <end position="84"/>
    </location>
</feature>
<evidence type="ECO:0000256" key="3">
    <source>
        <dbReference type="ARBA" id="ARBA00022692"/>
    </source>
</evidence>
<dbReference type="GO" id="GO:0005886">
    <property type="term" value="C:plasma membrane"/>
    <property type="evidence" value="ECO:0007669"/>
    <property type="project" value="UniProtKB-SubCell"/>
</dbReference>
<reference evidence="8" key="1">
    <citation type="submission" date="2016-10" db="EMBL/GenBank/DDBJ databases">
        <authorList>
            <person name="Varghese N."/>
            <person name="Submissions S."/>
        </authorList>
    </citation>
    <scope>NUCLEOTIDE SEQUENCE [LARGE SCALE GENOMIC DNA]</scope>
    <source>
        <strain evidence="8">DSM 4771</strain>
    </source>
</reference>
<evidence type="ECO:0000313" key="8">
    <source>
        <dbReference type="Proteomes" id="UP000199225"/>
    </source>
</evidence>
<evidence type="ECO:0000256" key="2">
    <source>
        <dbReference type="ARBA" id="ARBA00022475"/>
    </source>
</evidence>
<evidence type="ECO:0000256" key="5">
    <source>
        <dbReference type="ARBA" id="ARBA00023136"/>
    </source>
</evidence>
<organism evidence="7 8">
    <name type="scientific">Salimicrobium halophilum</name>
    <dbReference type="NCBI Taxonomy" id="86666"/>
    <lineage>
        <taxon>Bacteria</taxon>
        <taxon>Bacillati</taxon>
        <taxon>Bacillota</taxon>
        <taxon>Bacilli</taxon>
        <taxon>Bacillales</taxon>
        <taxon>Bacillaceae</taxon>
        <taxon>Salimicrobium</taxon>
    </lineage>
</organism>
<feature type="transmembrane region" description="Helical" evidence="6">
    <location>
        <begin position="7"/>
        <end position="24"/>
    </location>
</feature>
<dbReference type="PANTHER" id="PTHR33931:SF6">
    <property type="entry name" value="INTEGRAL MEMBRANE PROTEIN YXZK-RELATED"/>
    <property type="match status" value="1"/>
</dbReference>
<dbReference type="PANTHER" id="PTHR33931">
    <property type="entry name" value="HOLIN-LIKE PROTEIN CIDA-RELATED"/>
    <property type="match status" value="1"/>
</dbReference>
<evidence type="ECO:0000256" key="1">
    <source>
        <dbReference type="ARBA" id="ARBA00004651"/>
    </source>
</evidence>
<keyword evidence="3 6" id="KW-0812">Transmembrane</keyword>
<keyword evidence="8" id="KW-1185">Reference proteome</keyword>
<evidence type="ECO:0000256" key="4">
    <source>
        <dbReference type="ARBA" id="ARBA00022989"/>
    </source>
</evidence>
<gene>
    <name evidence="7" type="ORF">SAMN04490247_0947</name>
</gene>
<keyword evidence="5 6" id="KW-0472">Membrane</keyword>
<comment type="subcellular location">
    <subcellularLocation>
        <location evidence="1">Cell membrane</location>
        <topology evidence="1">Multi-pass membrane protein</topology>
    </subcellularLocation>
</comment>
<feature type="transmembrane region" description="Helical" evidence="6">
    <location>
        <begin position="90"/>
        <end position="109"/>
    </location>
</feature>
<accession>A0A1G8RBU3</accession>
<dbReference type="AlphaFoldDB" id="A0A1G8RBU3"/>
<protein>
    <submittedName>
        <fullName evidence="7">Holin-like protein</fullName>
    </submittedName>
</protein>
<dbReference type="EMBL" id="FNEV01000002">
    <property type="protein sequence ID" value="SDJ14524.1"/>
    <property type="molecule type" value="Genomic_DNA"/>
</dbReference>
<evidence type="ECO:0000256" key="6">
    <source>
        <dbReference type="SAM" id="Phobius"/>
    </source>
</evidence>
<keyword evidence="4 6" id="KW-1133">Transmembrane helix</keyword>
<sequence length="121" mass="13308">MRLIMKVILQVAGLYIFYYIGSTIQEWLGLPVPGSILGLLLLLTLLMTGALPVAWIDHGAGFMLAYLPLFFVPVTVGIIEYPILLSGTGILMILMTITGTWLTMFVAGFTSEKLSKQKEEV</sequence>